<comment type="similarity">
    <text evidence="1">Belongs to the LysR transcriptional regulatory family.</text>
</comment>
<sequence length="305" mass="32641">MDIRRLHAFVKIVDIGSITRASSILHIAQPALSQQIAALEAHFGKALLLRSKRGVTPTEAGKLLYRHSLQILKQMDQAQIDIVDSSEDISGSVSVALAPLSLGTLLASRLMQSVRDRHPGIILHINENVGAVISEMVMMGKVDIALIYEPGEIPGLAFEPVLSEELYYIGTKIEAADGNEIAFSDAVGLPLILPSRMHTVRKVIDTALTRVGLSASVVAETESISLMIDAIRNGIANSILPFSAATAIGAQVQGAHIYRITQPNMKTHMSLCVSGQLPMSEPATAVNSILSELAHDFAQDVGNVD</sequence>
<dbReference type="Pfam" id="PF00126">
    <property type="entry name" value="HTH_1"/>
    <property type="match status" value="1"/>
</dbReference>
<keyword evidence="5" id="KW-0804">Transcription</keyword>
<keyword evidence="8" id="KW-1185">Reference proteome</keyword>
<name>A0ABU8TJB4_9HYPH</name>
<organism evidence="7 8">
    <name type="scientific">Roseibium algae</name>
    <dbReference type="NCBI Taxonomy" id="3123038"/>
    <lineage>
        <taxon>Bacteria</taxon>
        <taxon>Pseudomonadati</taxon>
        <taxon>Pseudomonadota</taxon>
        <taxon>Alphaproteobacteria</taxon>
        <taxon>Hyphomicrobiales</taxon>
        <taxon>Stappiaceae</taxon>
        <taxon>Roseibium</taxon>
    </lineage>
</organism>
<evidence type="ECO:0000313" key="7">
    <source>
        <dbReference type="EMBL" id="MEJ8474250.1"/>
    </source>
</evidence>
<dbReference type="Pfam" id="PF03466">
    <property type="entry name" value="LysR_substrate"/>
    <property type="match status" value="1"/>
</dbReference>
<dbReference type="NCBIfam" id="NF008410">
    <property type="entry name" value="PRK11233.1"/>
    <property type="match status" value="1"/>
</dbReference>
<dbReference type="SUPFAM" id="SSF46785">
    <property type="entry name" value="Winged helix' DNA-binding domain"/>
    <property type="match status" value="1"/>
</dbReference>
<gene>
    <name evidence="7" type="primary">nac</name>
    <name evidence="7" type="ORF">V6575_09115</name>
</gene>
<evidence type="ECO:0000313" key="8">
    <source>
        <dbReference type="Proteomes" id="UP001385499"/>
    </source>
</evidence>
<dbReference type="InterPro" id="IPR036390">
    <property type="entry name" value="WH_DNA-bd_sf"/>
</dbReference>
<dbReference type="Gene3D" id="1.10.10.10">
    <property type="entry name" value="Winged helix-like DNA-binding domain superfamily/Winged helix DNA-binding domain"/>
    <property type="match status" value="1"/>
</dbReference>
<keyword evidence="4" id="KW-0010">Activator</keyword>
<dbReference type="PRINTS" id="PR00039">
    <property type="entry name" value="HTHLYSR"/>
</dbReference>
<dbReference type="InterPro" id="IPR005119">
    <property type="entry name" value="LysR_subst-bd"/>
</dbReference>
<dbReference type="PANTHER" id="PTHR30293:SF0">
    <property type="entry name" value="NITROGEN ASSIMILATION REGULATORY PROTEIN NAC"/>
    <property type="match status" value="1"/>
</dbReference>
<dbReference type="EMBL" id="JBAKIA010000005">
    <property type="protein sequence ID" value="MEJ8474250.1"/>
    <property type="molecule type" value="Genomic_DNA"/>
</dbReference>
<keyword evidence="3" id="KW-0238">DNA-binding</keyword>
<evidence type="ECO:0000256" key="5">
    <source>
        <dbReference type="ARBA" id="ARBA00023163"/>
    </source>
</evidence>
<proteinExistence type="inferred from homology"/>
<dbReference type="PROSITE" id="PS50931">
    <property type="entry name" value="HTH_LYSR"/>
    <property type="match status" value="1"/>
</dbReference>
<dbReference type="Gene3D" id="3.40.190.290">
    <property type="match status" value="1"/>
</dbReference>
<dbReference type="InterPro" id="IPR000847">
    <property type="entry name" value="LysR_HTH_N"/>
</dbReference>
<dbReference type="SUPFAM" id="SSF53850">
    <property type="entry name" value="Periplasmic binding protein-like II"/>
    <property type="match status" value="1"/>
</dbReference>
<evidence type="ECO:0000256" key="3">
    <source>
        <dbReference type="ARBA" id="ARBA00023125"/>
    </source>
</evidence>
<dbReference type="Proteomes" id="UP001385499">
    <property type="component" value="Unassembled WGS sequence"/>
</dbReference>
<evidence type="ECO:0000259" key="6">
    <source>
        <dbReference type="PROSITE" id="PS50931"/>
    </source>
</evidence>
<comment type="caution">
    <text evidence="7">The sequence shown here is derived from an EMBL/GenBank/DDBJ whole genome shotgun (WGS) entry which is preliminary data.</text>
</comment>
<accession>A0ABU8TJB4</accession>
<evidence type="ECO:0000256" key="2">
    <source>
        <dbReference type="ARBA" id="ARBA00023015"/>
    </source>
</evidence>
<keyword evidence="2" id="KW-0805">Transcription regulation</keyword>
<reference evidence="7 8" key="1">
    <citation type="submission" date="2024-02" db="EMBL/GenBank/DDBJ databases">
        <title>Roseibium algae sp. nov., isolated from marine alga (Grateloupia sp.), showing potential in myo-inositol conversion.</title>
        <authorList>
            <person name="Wang Y."/>
        </authorList>
    </citation>
    <scope>NUCLEOTIDE SEQUENCE [LARGE SCALE GENOMIC DNA]</scope>
    <source>
        <strain evidence="7 8">H3510</strain>
    </source>
</reference>
<dbReference type="PANTHER" id="PTHR30293">
    <property type="entry name" value="TRANSCRIPTIONAL REGULATORY PROTEIN NAC-RELATED"/>
    <property type="match status" value="1"/>
</dbReference>
<feature type="domain" description="HTH lysR-type" evidence="6">
    <location>
        <begin position="1"/>
        <end position="58"/>
    </location>
</feature>
<evidence type="ECO:0000256" key="4">
    <source>
        <dbReference type="ARBA" id="ARBA00023159"/>
    </source>
</evidence>
<protein>
    <submittedName>
        <fullName evidence="7">Nitrogen assimilation transcriptional regulator NAC</fullName>
    </submittedName>
</protein>
<dbReference type="InterPro" id="IPR036388">
    <property type="entry name" value="WH-like_DNA-bd_sf"/>
</dbReference>
<evidence type="ECO:0000256" key="1">
    <source>
        <dbReference type="ARBA" id="ARBA00009437"/>
    </source>
</evidence>
<dbReference type="RefSeq" id="WP_340273989.1">
    <property type="nucleotide sequence ID" value="NZ_JBAKIA010000005.1"/>
</dbReference>